<keyword evidence="8" id="KW-0175">Coiled coil</keyword>
<dbReference type="AlphaFoldDB" id="A0A669BE73"/>
<name>A0A669BE73_ORENI</name>
<feature type="domain" description="B30.2/SPRY" evidence="11">
    <location>
        <begin position="326"/>
        <end position="524"/>
    </location>
</feature>
<keyword evidence="4" id="KW-0479">Metal-binding</keyword>
<dbReference type="InterPro" id="IPR018957">
    <property type="entry name" value="Znf_C3HC4_RING-type"/>
</dbReference>
<feature type="coiled-coil region" evidence="8">
    <location>
        <begin position="208"/>
        <end position="235"/>
    </location>
</feature>
<comment type="similarity">
    <text evidence="2">Belongs to the TRIM/RBCC family.</text>
</comment>
<accession>A0A669BE73</accession>
<dbReference type="InterPro" id="IPR001870">
    <property type="entry name" value="B30.2/SPRY"/>
</dbReference>
<dbReference type="SUPFAM" id="SSF57845">
    <property type="entry name" value="B-box zinc-binding domain"/>
    <property type="match status" value="1"/>
</dbReference>
<dbReference type="CDD" id="cd19792">
    <property type="entry name" value="Bbox2_TRIM62_C-IV"/>
    <property type="match status" value="1"/>
</dbReference>
<dbReference type="PROSITE" id="PS50188">
    <property type="entry name" value="B302_SPRY"/>
    <property type="match status" value="1"/>
</dbReference>
<dbReference type="Gene3D" id="3.30.40.10">
    <property type="entry name" value="Zinc/RING finger domain, C3HC4 (zinc finger)"/>
    <property type="match status" value="1"/>
</dbReference>
<evidence type="ECO:0000256" key="5">
    <source>
        <dbReference type="ARBA" id="ARBA00022771"/>
    </source>
</evidence>
<feature type="domain" description="B box-type" evidence="10">
    <location>
        <begin position="88"/>
        <end position="128"/>
    </location>
</feature>
<evidence type="ECO:0000259" key="10">
    <source>
        <dbReference type="PROSITE" id="PS50119"/>
    </source>
</evidence>
<proteinExistence type="inferred from homology"/>
<dbReference type="FunFam" id="2.60.120.920:FF:000004">
    <property type="entry name" value="Butyrophilin subfamily 1 member A1"/>
    <property type="match status" value="1"/>
</dbReference>
<evidence type="ECO:0000313" key="12">
    <source>
        <dbReference type="Ensembl" id="ENSONIP00000033786.1"/>
    </source>
</evidence>
<dbReference type="SMART" id="SM00449">
    <property type="entry name" value="SPRY"/>
    <property type="match status" value="1"/>
</dbReference>
<gene>
    <name evidence="12" type="primary">TRIM62</name>
    <name evidence="12" type="synonym">trim62.1</name>
</gene>
<dbReference type="GO" id="GO:0008270">
    <property type="term" value="F:zinc ion binding"/>
    <property type="evidence" value="ECO:0007669"/>
    <property type="project" value="UniProtKB-KW"/>
</dbReference>
<dbReference type="InterPro" id="IPR013083">
    <property type="entry name" value="Znf_RING/FYVE/PHD"/>
</dbReference>
<evidence type="ECO:0000256" key="6">
    <source>
        <dbReference type="ARBA" id="ARBA00022833"/>
    </source>
</evidence>
<keyword evidence="3" id="KW-0963">Cytoplasm</keyword>
<evidence type="ECO:0000259" key="9">
    <source>
        <dbReference type="PROSITE" id="PS50089"/>
    </source>
</evidence>
<reference evidence="12" key="2">
    <citation type="submission" date="2025-08" db="UniProtKB">
        <authorList>
            <consortium name="Ensembl"/>
        </authorList>
    </citation>
    <scope>IDENTIFICATION</scope>
</reference>
<evidence type="ECO:0000256" key="1">
    <source>
        <dbReference type="ARBA" id="ARBA00004496"/>
    </source>
</evidence>
<dbReference type="InterPro" id="IPR013320">
    <property type="entry name" value="ConA-like_dom_sf"/>
</dbReference>
<dbReference type="Gene3D" id="2.60.120.920">
    <property type="match status" value="1"/>
</dbReference>
<evidence type="ECO:0000313" key="13">
    <source>
        <dbReference type="Proteomes" id="UP000005207"/>
    </source>
</evidence>
<keyword evidence="5 7" id="KW-0863">Zinc-finger</keyword>
<dbReference type="InterPro" id="IPR001841">
    <property type="entry name" value="Znf_RING"/>
</dbReference>
<keyword evidence="13" id="KW-1185">Reference proteome</keyword>
<protein>
    <submittedName>
        <fullName evidence="12">Tripartite motif containing 62, tandem duplicate 2</fullName>
    </submittedName>
</protein>
<dbReference type="Pfam" id="PF13765">
    <property type="entry name" value="PRY"/>
    <property type="match status" value="1"/>
</dbReference>
<organism evidence="12 13">
    <name type="scientific">Oreochromis niloticus</name>
    <name type="common">Nile tilapia</name>
    <name type="synonym">Tilapia nilotica</name>
    <dbReference type="NCBI Taxonomy" id="8128"/>
    <lineage>
        <taxon>Eukaryota</taxon>
        <taxon>Metazoa</taxon>
        <taxon>Chordata</taxon>
        <taxon>Craniata</taxon>
        <taxon>Vertebrata</taxon>
        <taxon>Euteleostomi</taxon>
        <taxon>Actinopterygii</taxon>
        <taxon>Neopterygii</taxon>
        <taxon>Teleostei</taxon>
        <taxon>Neoteleostei</taxon>
        <taxon>Acanthomorphata</taxon>
        <taxon>Ovalentaria</taxon>
        <taxon>Cichlomorphae</taxon>
        <taxon>Cichliformes</taxon>
        <taxon>Cichlidae</taxon>
        <taxon>African cichlids</taxon>
        <taxon>Pseudocrenilabrinae</taxon>
        <taxon>Oreochromini</taxon>
        <taxon>Oreochromis</taxon>
    </lineage>
</organism>
<evidence type="ECO:0000256" key="2">
    <source>
        <dbReference type="ARBA" id="ARBA00008518"/>
    </source>
</evidence>
<dbReference type="Proteomes" id="UP000005207">
    <property type="component" value="Linkage group LG5"/>
</dbReference>
<dbReference type="GeneTree" id="ENSGT00940000158433"/>
<dbReference type="SUPFAM" id="SSF57850">
    <property type="entry name" value="RING/U-box"/>
    <property type="match status" value="1"/>
</dbReference>
<dbReference type="Pfam" id="PF00097">
    <property type="entry name" value="zf-C3HC4"/>
    <property type="match status" value="1"/>
</dbReference>
<dbReference type="GO" id="GO:0005737">
    <property type="term" value="C:cytoplasm"/>
    <property type="evidence" value="ECO:0007669"/>
    <property type="project" value="UniProtKB-SubCell"/>
</dbReference>
<dbReference type="InterPro" id="IPR050143">
    <property type="entry name" value="TRIM/RBCC"/>
</dbReference>
<dbReference type="SUPFAM" id="SSF49899">
    <property type="entry name" value="Concanavalin A-like lectins/glucanases"/>
    <property type="match status" value="1"/>
</dbReference>
<feature type="coiled-coil region" evidence="8">
    <location>
        <begin position="132"/>
        <end position="177"/>
    </location>
</feature>
<dbReference type="InterPro" id="IPR003877">
    <property type="entry name" value="SPRY_dom"/>
</dbReference>
<dbReference type="InterPro" id="IPR017907">
    <property type="entry name" value="Znf_RING_CS"/>
</dbReference>
<dbReference type="Pfam" id="PF00643">
    <property type="entry name" value="zf-B_box"/>
    <property type="match status" value="1"/>
</dbReference>
<dbReference type="OMA" id="TEHWNRQ"/>
<dbReference type="PROSITE" id="PS50089">
    <property type="entry name" value="ZF_RING_2"/>
    <property type="match status" value="1"/>
</dbReference>
<evidence type="ECO:0000256" key="4">
    <source>
        <dbReference type="ARBA" id="ARBA00022723"/>
    </source>
</evidence>
<dbReference type="InterPro" id="IPR006574">
    <property type="entry name" value="PRY"/>
</dbReference>
<keyword evidence="6" id="KW-0862">Zinc</keyword>
<reference evidence="12" key="3">
    <citation type="submission" date="2025-09" db="UniProtKB">
        <authorList>
            <consortium name="Ensembl"/>
        </authorList>
    </citation>
    <scope>IDENTIFICATION</scope>
</reference>
<feature type="domain" description="RING-type" evidence="9">
    <location>
        <begin position="11"/>
        <end position="54"/>
    </location>
</feature>
<dbReference type="InParanoid" id="A0A669BE73"/>
<dbReference type="InterPro" id="IPR043136">
    <property type="entry name" value="B30.2/SPRY_sf"/>
</dbReference>
<dbReference type="Pfam" id="PF00622">
    <property type="entry name" value="SPRY"/>
    <property type="match status" value="1"/>
</dbReference>
<dbReference type="InterPro" id="IPR000315">
    <property type="entry name" value="Znf_B-box"/>
</dbReference>
<dbReference type="PRINTS" id="PR01407">
    <property type="entry name" value="BUTYPHLNCDUF"/>
</dbReference>
<dbReference type="SMART" id="SM00184">
    <property type="entry name" value="RING"/>
    <property type="match status" value="1"/>
</dbReference>
<evidence type="ECO:0000256" key="3">
    <source>
        <dbReference type="ARBA" id="ARBA00022490"/>
    </source>
</evidence>
<dbReference type="Ensembl" id="ENSONIT00000069341.1">
    <property type="protein sequence ID" value="ENSONIP00000033786.1"/>
    <property type="gene ID" value="ENSONIG00000004073.2"/>
</dbReference>
<sequence length="524" mass="60419">MACSLKDELLCSICLSIYQDPVSFGCEHYFCRKCITEHWSRQEPHGTRDCPECRRTFADPLLSPSLKLSNIVERYSAFPLDAILNAQRSSYPCKDHEKVKLFCLTDKSLVCFFCDEPALHEQHQVTTIDEAYEEIQREMKEQLATLQDSERGHTEALQLLQRQLTETKSSAKSLRATIGDAFERLHRFLRERQKSMLEELEMDTARKLSDIEHKIQRYSQQLRDVKEGIQILQERLNETGRHDFLEGVAVTSERIKGKIHETNLTYEDFPTSKYMGPLQYTIWKSLFQDISPARCWLSGGRALSWPPLTACQMEQLVTIHHQQLPEMQQRHSSHHPLLSLMVPAALTLDPITAHQRLILSDDCTIVAYGNLHPQPLQDSPRRFDVEVSVLGAEGFSSGVHYWEVMVSEKTQWMIGVANETVSRKGSIQIQPSRGFYCIVMHDGNQYSACTEPWTRLNVKSKLEKVGVFLDYPKGLLIFYNADDMSWLYTYREKFPPKVFPYFSPGQSHANGKNVQPLRINTVRL</sequence>
<comment type="subcellular location">
    <subcellularLocation>
        <location evidence="1">Cytoplasm</location>
    </subcellularLocation>
</comment>
<dbReference type="CDD" id="cd16608">
    <property type="entry name" value="RING-HC_TRIM62_C-IV"/>
    <property type="match status" value="1"/>
</dbReference>
<reference evidence="13" key="1">
    <citation type="submission" date="2012-01" db="EMBL/GenBank/DDBJ databases">
        <title>The Genome Sequence of Oreochromis niloticus (Nile Tilapia).</title>
        <authorList>
            <consortium name="Broad Institute Genome Assembly Team"/>
            <consortium name="Broad Institute Sequencing Platform"/>
            <person name="Di Palma F."/>
            <person name="Johnson J."/>
            <person name="Lander E.S."/>
            <person name="Lindblad-Toh K."/>
        </authorList>
    </citation>
    <scope>NUCLEOTIDE SEQUENCE [LARGE SCALE GENOMIC DNA]</scope>
</reference>
<dbReference type="InterPro" id="IPR003879">
    <property type="entry name" value="Butyrophylin_SPRY"/>
</dbReference>
<dbReference type="PANTHER" id="PTHR24103">
    <property type="entry name" value="E3 UBIQUITIN-PROTEIN LIGASE TRIM"/>
    <property type="match status" value="1"/>
</dbReference>
<dbReference type="SMART" id="SM00589">
    <property type="entry name" value="PRY"/>
    <property type="match status" value="1"/>
</dbReference>
<dbReference type="PROSITE" id="PS00518">
    <property type="entry name" value="ZF_RING_1"/>
    <property type="match status" value="1"/>
</dbReference>
<evidence type="ECO:0000256" key="7">
    <source>
        <dbReference type="PROSITE-ProRule" id="PRU00024"/>
    </source>
</evidence>
<dbReference type="Gene3D" id="3.30.160.60">
    <property type="entry name" value="Classic Zinc Finger"/>
    <property type="match status" value="1"/>
</dbReference>
<evidence type="ECO:0000259" key="11">
    <source>
        <dbReference type="PROSITE" id="PS50188"/>
    </source>
</evidence>
<dbReference type="PROSITE" id="PS50119">
    <property type="entry name" value="ZF_BBOX"/>
    <property type="match status" value="1"/>
</dbReference>
<evidence type="ECO:0000256" key="8">
    <source>
        <dbReference type="SAM" id="Coils"/>
    </source>
</evidence>